<dbReference type="SUPFAM" id="SSF53756">
    <property type="entry name" value="UDP-Glycosyltransferase/glycogen phosphorylase"/>
    <property type="match status" value="1"/>
</dbReference>
<evidence type="ECO:0000313" key="3">
    <source>
        <dbReference type="EMBL" id="CAE0440819.1"/>
    </source>
</evidence>
<dbReference type="Pfam" id="PF02358">
    <property type="entry name" value="Trehalose_PPase"/>
    <property type="match status" value="1"/>
</dbReference>
<organism evidence="3">
    <name type="scientific">Aplanochytrium stocchinoi</name>
    <dbReference type="NCBI Taxonomy" id="215587"/>
    <lineage>
        <taxon>Eukaryota</taxon>
        <taxon>Sar</taxon>
        <taxon>Stramenopiles</taxon>
        <taxon>Bigyra</taxon>
        <taxon>Labyrinthulomycetes</taxon>
        <taxon>Thraustochytrida</taxon>
        <taxon>Thraustochytriidae</taxon>
        <taxon>Aplanochytrium</taxon>
    </lineage>
</organism>
<dbReference type="GO" id="GO:0005992">
    <property type="term" value="P:trehalose biosynthetic process"/>
    <property type="evidence" value="ECO:0007669"/>
    <property type="project" value="InterPro"/>
</dbReference>
<protein>
    <submittedName>
        <fullName evidence="3">Uncharacterized protein</fullName>
    </submittedName>
</protein>
<dbReference type="InterPro" id="IPR036412">
    <property type="entry name" value="HAD-like_sf"/>
</dbReference>
<dbReference type="SUPFAM" id="SSF56784">
    <property type="entry name" value="HAD-like"/>
    <property type="match status" value="1"/>
</dbReference>
<dbReference type="PANTHER" id="PTHR10788">
    <property type="entry name" value="TREHALOSE-6-PHOSPHATE SYNTHASE"/>
    <property type="match status" value="1"/>
</dbReference>
<dbReference type="Pfam" id="PF00982">
    <property type="entry name" value="Glyco_transf_20"/>
    <property type="match status" value="1"/>
</dbReference>
<dbReference type="EMBL" id="HBIN01014476">
    <property type="protein sequence ID" value="CAE0440819.1"/>
    <property type="molecule type" value="Transcribed_RNA"/>
</dbReference>
<evidence type="ECO:0000313" key="4">
    <source>
        <dbReference type="EMBL" id="CAE0440820.1"/>
    </source>
</evidence>
<evidence type="ECO:0000256" key="2">
    <source>
        <dbReference type="SAM" id="MobiDB-lite"/>
    </source>
</evidence>
<accession>A0A6S8DJN0</accession>
<dbReference type="InterPro" id="IPR001830">
    <property type="entry name" value="Glyco_trans_20"/>
</dbReference>
<proteinExistence type="inferred from homology"/>
<dbReference type="GO" id="GO:0004805">
    <property type="term" value="F:trehalose-phosphatase activity"/>
    <property type="evidence" value="ECO:0007669"/>
    <property type="project" value="TreeGrafter"/>
</dbReference>
<feature type="region of interest" description="Disordered" evidence="2">
    <location>
        <begin position="523"/>
        <end position="582"/>
    </location>
</feature>
<feature type="compositionally biased region" description="Polar residues" evidence="2">
    <location>
        <begin position="533"/>
        <end position="551"/>
    </location>
</feature>
<dbReference type="InterPro" id="IPR003337">
    <property type="entry name" value="Trehalose_PPase"/>
</dbReference>
<comment type="similarity">
    <text evidence="1">In the N-terminal section; belongs to the glycosyltransferase 20 family.</text>
</comment>
<reference evidence="3" key="1">
    <citation type="submission" date="2021-01" db="EMBL/GenBank/DDBJ databases">
        <authorList>
            <person name="Corre E."/>
            <person name="Pelletier E."/>
            <person name="Niang G."/>
            <person name="Scheremetjew M."/>
            <person name="Finn R."/>
            <person name="Kale V."/>
            <person name="Holt S."/>
            <person name="Cochrane G."/>
            <person name="Meng A."/>
            <person name="Brown T."/>
            <person name="Cohen L."/>
        </authorList>
    </citation>
    <scope>NUCLEOTIDE SEQUENCE</scope>
    <source>
        <strain evidence="3">GSBS06</strain>
    </source>
</reference>
<sequence>MNMLPFEYILARNDAPGCLILSEFSGCSRVLNGALRVNPFRTEDVAIAIEEGLSMSIAEKTARRYRDLDFIENHDIYSWSKRIINDIVDAHNSENESLVRYGFGFGIGRTGLGKKQDSDLEELDIVNLCQDYKEAKRRIFFLDYSGTLVETSSMNMYLKKGGTARSWHYSNGGSRRPGGCLETRDPISDSVRSSLIELSRDSLNHVFVISTDLRDELEHALEGIPNLGLIAENGYVYKLSPEDEWQPVVEDSGNGAWYGGSASVPDSMPDSLDDPYGGVGVDPGDPKLHGWQDVVVNVIMPYTGRTNGSFCWRAPSAVSFNFVLADPELGYLQADNLFLELEYVLAGMPLTVEKGKGFVTVRLAGVTRGAAVAAILKSINRKANLGTDGNKNKVDFIVAFGDDIEDETVFNAVKKYKDSVLPAKKFATRVGWTSKKTRAEYYVDNAGDVGDALHDIIVSTEDVSNKFRRSVSMNRLSSHFVTKESLMSNADKNESSFRQRAPIVPQEPKHMLDQNASKFVQQVEARSEGLKNMSAQSRSATISSFRTNGQSKSRRKENSKPRLGSDGSTVGEKKRSVLPHSPSYIASPEEAAAMFAGQPTPEEAAFQAANKCSPSAADGETRDYLRRQGSLTRLNETEFDASIRDPRQIPPTVGDSDAAEGAPRLLNPEINRESTEIDPEHIDNAEMYVSGMLATESGPDLKKQISFVDVDELGKREAAGGGLFDKQTIQMVLSGVFGAGLMFILLNTGKETQTSSSPSRGPKSV</sequence>
<dbReference type="PANTHER" id="PTHR10788:SF94">
    <property type="entry name" value="ALPHA,ALPHA-TREHALOSE-PHOSPHATE SYNTHASE [UDP-FORMING] 5"/>
    <property type="match status" value="1"/>
</dbReference>
<evidence type="ECO:0000256" key="1">
    <source>
        <dbReference type="ARBA" id="ARBA00005409"/>
    </source>
</evidence>
<dbReference type="GO" id="GO:0005829">
    <property type="term" value="C:cytosol"/>
    <property type="evidence" value="ECO:0007669"/>
    <property type="project" value="TreeGrafter"/>
</dbReference>
<dbReference type="InterPro" id="IPR023214">
    <property type="entry name" value="HAD_sf"/>
</dbReference>
<dbReference type="AlphaFoldDB" id="A0A6S8DJN0"/>
<gene>
    <name evidence="3" type="ORF">ASTO00021_LOCUS10952</name>
    <name evidence="4" type="ORF">ASTO00021_LOCUS10953</name>
</gene>
<feature type="region of interest" description="Disordered" evidence="2">
    <location>
        <begin position="610"/>
        <end position="672"/>
    </location>
</feature>
<dbReference type="Gene3D" id="3.40.50.1000">
    <property type="entry name" value="HAD superfamily/HAD-like"/>
    <property type="match status" value="1"/>
</dbReference>
<dbReference type="EMBL" id="HBIN01014477">
    <property type="protein sequence ID" value="CAE0440820.1"/>
    <property type="molecule type" value="Transcribed_RNA"/>
</dbReference>
<name>A0A6S8DJN0_9STRA</name>
<dbReference type="Gene3D" id="3.40.50.2000">
    <property type="entry name" value="Glycogen Phosphorylase B"/>
    <property type="match status" value="1"/>
</dbReference>